<dbReference type="AlphaFoldDB" id="A0A0B6Y2D9"/>
<evidence type="ECO:0000313" key="1">
    <source>
        <dbReference type="EMBL" id="CEK50427.1"/>
    </source>
</evidence>
<feature type="non-terminal residue" evidence="1">
    <location>
        <position position="1"/>
    </location>
</feature>
<feature type="non-terminal residue" evidence="1">
    <location>
        <position position="76"/>
    </location>
</feature>
<protein>
    <submittedName>
        <fullName evidence="1">Uncharacterized protein</fullName>
    </submittedName>
</protein>
<dbReference type="EMBL" id="HACG01003562">
    <property type="protein sequence ID" value="CEK50427.1"/>
    <property type="molecule type" value="Transcribed_RNA"/>
</dbReference>
<name>A0A0B6Y2D9_9EUPU</name>
<proteinExistence type="predicted"/>
<gene>
    <name evidence="1" type="primary">ORF10735</name>
</gene>
<accession>A0A0B6Y2D9</accession>
<organism evidence="1">
    <name type="scientific">Arion vulgaris</name>
    <dbReference type="NCBI Taxonomy" id="1028688"/>
    <lineage>
        <taxon>Eukaryota</taxon>
        <taxon>Metazoa</taxon>
        <taxon>Spiralia</taxon>
        <taxon>Lophotrochozoa</taxon>
        <taxon>Mollusca</taxon>
        <taxon>Gastropoda</taxon>
        <taxon>Heterobranchia</taxon>
        <taxon>Euthyneura</taxon>
        <taxon>Panpulmonata</taxon>
        <taxon>Eupulmonata</taxon>
        <taxon>Stylommatophora</taxon>
        <taxon>Helicina</taxon>
        <taxon>Arionoidea</taxon>
        <taxon>Arionidae</taxon>
        <taxon>Arion</taxon>
    </lineage>
</organism>
<reference evidence="1" key="1">
    <citation type="submission" date="2014-12" db="EMBL/GenBank/DDBJ databases">
        <title>Insight into the proteome of Arion vulgaris.</title>
        <authorList>
            <person name="Aradska J."/>
            <person name="Bulat T."/>
            <person name="Smidak R."/>
            <person name="Sarate P."/>
            <person name="Gangsoo J."/>
            <person name="Sialana F."/>
            <person name="Bilban M."/>
            <person name="Lubec G."/>
        </authorList>
    </citation>
    <scope>NUCLEOTIDE SEQUENCE</scope>
    <source>
        <tissue evidence="1">Skin</tissue>
    </source>
</reference>
<sequence length="76" mass="8927">ENACKQFIKEHFVMNILTETKKIGTHSKFSDIPPFTTRFLVRFFFLVHFKLINIIRVTSSTHTFNPHGLGFFCMAF</sequence>